<dbReference type="GO" id="GO:0005886">
    <property type="term" value="C:plasma membrane"/>
    <property type="evidence" value="ECO:0007669"/>
    <property type="project" value="TreeGrafter"/>
</dbReference>
<feature type="transmembrane region" description="Helical" evidence="5">
    <location>
        <begin position="148"/>
        <end position="164"/>
    </location>
</feature>
<dbReference type="GO" id="GO:0008514">
    <property type="term" value="F:organic anion transmembrane transporter activity"/>
    <property type="evidence" value="ECO:0007669"/>
    <property type="project" value="UniProtKB-ARBA"/>
</dbReference>
<feature type="transmembrane region" description="Helical" evidence="5">
    <location>
        <begin position="491"/>
        <end position="516"/>
    </location>
</feature>
<feature type="transmembrane region" description="Helical" evidence="5">
    <location>
        <begin position="214"/>
        <end position="237"/>
    </location>
</feature>
<keyword evidence="3 5" id="KW-1133">Transmembrane helix</keyword>
<name>A0A844Z4P9_9SPHN</name>
<feature type="transmembrane region" description="Helical" evidence="5">
    <location>
        <begin position="77"/>
        <end position="96"/>
    </location>
</feature>
<proteinExistence type="predicted"/>
<gene>
    <name evidence="6" type="ORF">GRI35_04900</name>
</gene>
<keyword evidence="7" id="KW-1185">Reference proteome</keyword>
<feature type="transmembrane region" description="Helical" evidence="5">
    <location>
        <begin position="7"/>
        <end position="25"/>
    </location>
</feature>
<dbReference type="GO" id="GO:1905039">
    <property type="term" value="P:carboxylic acid transmembrane transport"/>
    <property type="evidence" value="ECO:0007669"/>
    <property type="project" value="UniProtKB-ARBA"/>
</dbReference>
<feature type="transmembrane region" description="Helical" evidence="5">
    <location>
        <begin position="169"/>
        <end position="184"/>
    </location>
</feature>
<dbReference type="PANTHER" id="PTHR10283">
    <property type="entry name" value="SOLUTE CARRIER FAMILY 13 MEMBER"/>
    <property type="match status" value="1"/>
</dbReference>
<dbReference type="Pfam" id="PF00939">
    <property type="entry name" value="Na_sulph_symp"/>
    <property type="match status" value="1"/>
</dbReference>
<sequence length="517" mass="53309">MTARHIGFVFGLMAFALTLIVPAPAGMPQQAWLVAGLVVWMAAWWMTEAIPLTATALLPFLVLPFAGVLTARETASAYYAPILFLILGGAFIALAIERTGLHRRLSLAILSTVGGGQALPARTSRWLLAIIISTSLLSMLIFNAPISLLVMVLAIAIIAGLMLANAEKLLLAFMVSAAVLSMLISNTSTALIMMPMALAVLAGGGLADEDRSGLAGALPMGIAFAASIGGLGTIVGSPTNGIAVALLDSMIGVQIGFAEWAAFGIPIVIVGVPIAAMIIARVQKVSAYHFDVEAAREAIATNVKWSAPERRLLPIIAITFLLWMSGPWLKPMLPAGALTDGTIAIAAGIALFILPDGTGRPLLTWQEADRAPWGVIMMFGGGLALAAGMGASGLAEWLGNALLPLTTVPLVLVALALVAMVVLITEFASNVATASAIIPVVASLTVAMGVDPVLLAMPAALAASWGFMLPAGTGPNAIAWSTGRIRLPRMVGAGIILDIVGIFLIVGLVWTVAALFA</sequence>
<keyword evidence="4 5" id="KW-0472">Membrane</keyword>
<dbReference type="AlphaFoldDB" id="A0A844Z4P9"/>
<comment type="subcellular location">
    <subcellularLocation>
        <location evidence="1">Membrane</location>
        <topology evidence="1">Multi-pass membrane protein</topology>
    </subcellularLocation>
</comment>
<dbReference type="OrthoDB" id="9766267at2"/>
<evidence type="ECO:0000256" key="5">
    <source>
        <dbReference type="SAM" id="Phobius"/>
    </source>
</evidence>
<evidence type="ECO:0000313" key="6">
    <source>
        <dbReference type="EMBL" id="MXO82708.1"/>
    </source>
</evidence>
<dbReference type="InterPro" id="IPR001898">
    <property type="entry name" value="SLC13A/DASS"/>
</dbReference>
<comment type="caution">
    <text evidence="6">The sequence shown here is derived from an EMBL/GenBank/DDBJ whole genome shotgun (WGS) entry which is preliminary data.</text>
</comment>
<evidence type="ECO:0000256" key="1">
    <source>
        <dbReference type="ARBA" id="ARBA00004141"/>
    </source>
</evidence>
<evidence type="ECO:0000256" key="4">
    <source>
        <dbReference type="ARBA" id="ARBA00023136"/>
    </source>
</evidence>
<dbReference type="RefSeq" id="WP_160613130.1">
    <property type="nucleotide sequence ID" value="NZ_JAUFQM010000001.1"/>
</dbReference>
<reference evidence="6 7" key="1">
    <citation type="submission" date="2019-12" db="EMBL/GenBank/DDBJ databases">
        <title>Genomic-based taxomic classification of the family Erythrobacteraceae.</title>
        <authorList>
            <person name="Xu L."/>
        </authorList>
    </citation>
    <scope>NUCLEOTIDE SEQUENCE [LARGE SCALE GENOMIC DNA]</scope>
    <source>
        <strain evidence="6 7">KCTC 42006</strain>
    </source>
</reference>
<feature type="transmembrane region" description="Helical" evidence="5">
    <location>
        <begin position="431"/>
        <end position="450"/>
    </location>
</feature>
<feature type="transmembrane region" description="Helical" evidence="5">
    <location>
        <begin position="375"/>
        <end position="395"/>
    </location>
</feature>
<organism evidence="6 7">
    <name type="scientific">Pontixanthobacter aestiaquae</name>
    <dbReference type="NCBI Taxonomy" id="1509367"/>
    <lineage>
        <taxon>Bacteria</taxon>
        <taxon>Pseudomonadati</taxon>
        <taxon>Pseudomonadota</taxon>
        <taxon>Alphaproteobacteria</taxon>
        <taxon>Sphingomonadales</taxon>
        <taxon>Erythrobacteraceae</taxon>
        <taxon>Pontixanthobacter</taxon>
    </lineage>
</organism>
<feature type="transmembrane region" description="Helical" evidence="5">
    <location>
        <begin position="335"/>
        <end position="354"/>
    </location>
</feature>
<evidence type="ECO:0000256" key="2">
    <source>
        <dbReference type="ARBA" id="ARBA00022692"/>
    </source>
</evidence>
<feature type="transmembrane region" description="Helical" evidence="5">
    <location>
        <begin position="257"/>
        <end position="280"/>
    </location>
</feature>
<dbReference type="EMBL" id="WTYZ01000001">
    <property type="protein sequence ID" value="MXO82708.1"/>
    <property type="molecule type" value="Genomic_DNA"/>
</dbReference>
<evidence type="ECO:0000313" key="7">
    <source>
        <dbReference type="Proteomes" id="UP000460290"/>
    </source>
</evidence>
<accession>A0A844Z4P9</accession>
<feature type="transmembrane region" description="Helical" evidence="5">
    <location>
        <begin position="456"/>
        <end position="479"/>
    </location>
</feature>
<protein>
    <submittedName>
        <fullName evidence="6">SLC13/DASS family transporter</fullName>
    </submittedName>
</protein>
<feature type="transmembrane region" description="Helical" evidence="5">
    <location>
        <begin position="401"/>
        <end position="424"/>
    </location>
</feature>
<evidence type="ECO:0000256" key="3">
    <source>
        <dbReference type="ARBA" id="ARBA00022989"/>
    </source>
</evidence>
<dbReference type="PANTHER" id="PTHR10283:SF82">
    <property type="entry name" value="SOLUTE CARRIER FAMILY 13 MEMBER 2"/>
    <property type="match status" value="1"/>
</dbReference>
<dbReference type="Proteomes" id="UP000460290">
    <property type="component" value="Unassembled WGS sequence"/>
</dbReference>
<keyword evidence="2 5" id="KW-0812">Transmembrane</keyword>